<sequence length="95" mass="11133">MSSITALFSQPSHRLGDSPYRSSHHITTYGHRRIYFSYRAKELSDLLFKEYRRVCVPCGGTKVDQTKLFSLSLCLFIAFLFIYFLLEKNIRMTRG</sequence>
<evidence type="ECO:0000313" key="4">
    <source>
        <dbReference type="Proteomes" id="UP001227192"/>
    </source>
</evidence>
<evidence type="ECO:0000256" key="1">
    <source>
        <dbReference type="SAM" id="MobiDB-lite"/>
    </source>
</evidence>
<protein>
    <submittedName>
        <fullName evidence="3">Uncharacterized protein</fullName>
    </submittedName>
</protein>
<keyword evidence="2" id="KW-1133">Transmembrane helix</keyword>
<evidence type="ECO:0000313" key="3">
    <source>
        <dbReference type="EMBL" id="KAJ9486184.1"/>
    </source>
</evidence>
<gene>
    <name evidence="3" type="ORF">VN97_g7154</name>
</gene>
<reference evidence="3" key="2">
    <citation type="journal article" date="2016" name="Fungal Biol.">
        <title>Ochratoxin A production by Penicillium thymicola.</title>
        <authorList>
            <person name="Nguyen H.D.T."/>
            <person name="McMullin D.R."/>
            <person name="Ponomareva E."/>
            <person name="Riley R."/>
            <person name="Pomraning K.R."/>
            <person name="Baker S.E."/>
            <person name="Seifert K.A."/>
        </authorList>
    </citation>
    <scope>NUCLEOTIDE SEQUENCE</scope>
    <source>
        <strain evidence="3">DAOM 180753</strain>
    </source>
</reference>
<feature type="transmembrane region" description="Helical" evidence="2">
    <location>
        <begin position="68"/>
        <end position="86"/>
    </location>
</feature>
<dbReference type="EMBL" id="LACB01000222">
    <property type="protein sequence ID" value="KAJ9486184.1"/>
    <property type="molecule type" value="Genomic_DNA"/>
</dbReference>
<organism evidence="3 4">
    <name type="scientific">Penicillium thymicola</name>
    <dbReference type="NCBI Taxonomy" id="293382"/>
    <lineage>
        <taxon>Eukaryota</taxon>
        <taxon>Fungi</taxon>
        <taxon>Dikarya</taxon>
        <taxon>Ascomycota</taxon>
        <taxon>Pezizomycotina</taxon>
        <taxon>Eurotiomycetes</taxon>
        <taxon>Eurotiomycetidae</taxon>
        <taxon>Eurotiales</taxon>
        <taxon>Aspergillaceae</taxon>
        <taxon>Penicillium</taxon>
    </lineage>
</organism>
<evidence type="ECO:0000256" key="2">
    <source>
        <dbReference type="SAM" id="Phobius"/>
    </source>
</evidence>
<keyword evidence="2" id="KW-0812">Transmembrane</keyword>
<keyword evidence="2" id="KW-0472">Membrane</keyword>
<reference evidence="3" key="1">
    <citation type="submission" date="2015-06" db="EMBL/GenBank/DDBJ databases">
        <authorList>
            <person name="Nguyen H."/>
        </authorList>
    </citation>
    <scope>NUCLEOTIDE SEQUENCE</scope>
    <source>
        <strain evidence="3">DAOM 180753</strain>
    </source>
</reference>
<comment type="caution">
    <text evidence="3">The sequence shown here is derived from an EMBL/GenBank/DDBJ whole genome shotgun (WGS) entry which is preliminary data.</text>
</comment>
<proteinExistence type="predicted"/>
<accession>A0AAI9TGW6</accession>
<keyword evidence="4" id="KW-1185">Reference proteome</keyword>
<name>A0AAI9TGW6_PENTH</name>
<dbReference type="AlphaFoldDB" id="A0AAI9TGW6"/>
<feature type="region of interest" description="Disordered" evidence="1">
    <location>
        <begin position="1"/>
        <end position="21"/>
    </location>
</feature>
<dbReference type="Proteomes" id="UP001227192">
    <property type="component" value="Unassembled WGS sequence"/>
</dbReference>
<feature type="compositionally biased region" description="Polar residues" evidence="1">
    <location>
        <begin position="1"/>
        <end position="12"/>
    </location>
</feature>